<dbReference type="Gene3D" id="3.40.50.11890">
    <property type="match status" value="1"/>
</dbReference>
<dbReference type="EMBL" id="DVMO01000130">
    <property type="protein sequence ID" value="HIU28393.1"/>
    <property type="molecule type" value="Genomic_DNA"/>
</dbReference>
<accession>A0A9D1I526</accession>
<dbReference type="Proteomes" id="UP000824091">
    <property type="component" value="Unassembled WGS sequence"/>
</dbReference>
<dbReference type="PANTHER" id="PTHR30548">
    <property type="entry name" value="2-HYDROXYGLUTARYL-COA DEHYDRATASE, D-COMPONENT-RELATED"/>
    <property type="match status" value="1"/>
</dbReference>
<proteinExistence type="inferred from homology"/>
<dbReference type="PANTHER" id="PTHR30548:SF2">
    <property type="entry name" value="2-HYDROXYACYL-COA DEHYDRATASE,D-COMPONENT"/>
    <property type="match status" value="1"/>
</dbReference>
<dbReference type="GO" id="GO:0051536">
    <property type="term" value="F:iron-sulfur cluster binding"/>
    <property type="evidence" value="ECO:0007669"/>
    <property type="project" value="UniProtKB-KW"/>
</dbReference>
<keyword evidence="3" id="KW-0479">Metal-binding</keyword>
<protein>
    <submittedName>
        <fullName evidence="4">2-hydroxyacyl-CoA dehydratase</fullName>
    </submittedName>
</protein>
<name>A0A9D1I526_9FIRM</name>
<dbReference type="AlphaFoldDB" id="A0A9D1I526"/>
<comment type="cofactor">
    <cofactor evidence="1">
        <name>[4Fe-4S] cluster</name>
        <dbReference type="ChEBI" id="CHEBI:49883"/>
    </cofactor>
</comment>
<evidence type="ECO:0000256" key="1">
    <source>
        <dbReference type="ARBA" id="ARBA00001966"/>
    </source>
</evidence>
<keyword evidence="3" id="KW-0408">Iron</keyword>
<organism evidence="4 5">
    <name type="scientific">Candidatus Fimisoma avicola</name>
    <dbReference type="NCBI Taxonomy" id="2840826"/>
    <lineage>
        <taxon>Bacteria</taxon>
        <taxon>Bacillati</taxon>
        <taxon>Bacillota</taxon>
        <taxon>Clostridia</taxon>
        <taxon>Eubacteriales</taxon>
        <taxon>Candidatus Fimisoma</taxon>
    </lineage>
</organism>
<reference evidence="4" key="1">
    <citation type="submission" date="2020-10" db="EMBL/GenBank/DDBJ databases">
        <authorList>
            <person name="Gilroy R."/>
        </authorList>
    </citation>
    <scope>NUCLEOTIDE SEQUENCE</scope>
    <source>
        <strain evidence="4">11300</strain>
    </source>
</reference>
<evidence type="ECO:0000256" key="2">
    <source>
        <dbReference type="ARBA" id="ARBA00005806"/>
    </source>
</evidence>
<evidence type="ECO:0000313" key="4">
    <source>
        <dbReference type="EMBL" id="HIU28393.1"/>
    </source>
</evidence>
<evidence type="ECO:0000256" key="3">
    <source>
        <dbReference type="ARBA" id="ARBA00023014"/>
    </source>
</evidence>
<comment type="caution">
    <text evidence="4">The sequence shown here is derived from an EMBL/GenBank/DDBJ whole genome shotgun (WGS) entry which is preliminary data.</text>
</comment>
<dbReference type="GO" id="GO:0016836">
    <property type="term" value="F:hydro-lyase activity"/>
    <property type="evidence" value="ECO:0007669"/>
    <property type="project" value="UniProtKB-ARBA"/>
</dbReference>
<keyword evidence="3" id="KW-0411">Iron-sulfur</keyword>
<dbReference type="Gene3D" id="3.40.50.11900">
    <property type="match status" value="1"/>
</dbReference>
<reference evidence="4" key="2">
    <citation type="journal article" date="2021" name="PeerJ">
        <title>Extensive microbial diversity within the chicken gut microbiome revealed by metagenomics and culture.</title>
        <authorList>
            <person name="Gilroy R."/>
            <person name="Ravi A."/>
            <person name="Getino M."/>
            <person name="Pursley I."/>
            <person name="Horton D.L."/>
            <person name="Alikhan N.F."/>
            <person name="Baker D."/>
            <person name="Gharbi K."/>
            <person name="Hall N."/>
            <person name="Watson M."/>
            <person name="Adriaenssens E.M."/>
            <person name="Foster-Nyarko E."/>
            <person name="Jarju S."/>
            <person name="Secka A."/>
            <person name="Antonio M."/>
            <person name="Oren A."/>
            <person name="Chaudhuri R.R."/>
            <person name="La Ragione R."/>
            <person name="Hildebrand F."/>
            <person name="Pallen M.J."/>
        </authorList>
    </citation>
    <scope>NUCLEOTIDE SEQUENCE</scope>
    <source>
        <strain evidence="4">11300</strain>
    </source>
</reference>
<evidence type="ECO:0000313" key="5">
    <source>
        <dbReference type="Proteomes" id="UP000824091"/>
    </source>
</evidence>
<dbReference type="InterPro" id="IPR010327">
    <property type="entry name" value="FldB/FldC_alpha/beta"/>
</dbReference>
<dbReference type="Pfam" id="PF06050">
    <property type="entry name" value="HGD-D"/>
    <property type="match status" value="1"/>
</dbReference>
<sequence length="422" mass="48494">MSIVEKYIEYVKNEAVEKPEKSWNKILLGYKANKWMTRIAPNRDISKGYQKLESMMMSLVADSLVKKDRYVWGNIFAPSEIIQCFGLSSLSIECLSCYLGGFHLEDYFIDCAQDMGIAPTLCSYHKTFVGGVESGVVQPPRYAVTTSLSCDGNLNTFRYLEKTAGVPFTFLDVPYDDDDLSVKYLAGQLRSLADNLAELTGKPFCEEQLREIIRVENETRKELKTFFRHQKERHYPAELVSHLYLMMGMHLLIGSREFLDLIRFMNDEISQAPPFEGTKIMWVHLIPFYQETLKKYFNSSSDYQIVATDMSLDFAEMLDEDHPFEALAKKTIRNLFNGSYDQKSRRLAQMASELRPDAVINFCHWGCKQAFGGSMLLKEKMQELGIPMINLDGDGIDKRNSHDGQIKTRLEAFLEMIKETKC</sequence>
<gene>
    <name evidence="4" type="ORF">IAD16_08445</name>
</gene>
<comment type="similarity">
    <text evidence="2">Belongs to the FldB/FldC dehydratase alpha/beta subunit family.</text>
</comment>